<proteinExistence type="predicted"/>
<dbReference type="RefSeq" id="XP_024723132.1">
    <property type="nucleotide sequence ID" value="XM_024869128.1"/>
</dbReference>
<dbReference type="InParanoid" id="A0A2T3B870"/>
<evidence type="ECO:0000313" key="1">
    <source>
        <dbReference type="EMBL" id="PSS23086.1"/>
    </source>
</evidence>
<dbReference type="GeneID" id="36577209"/>
<dbReference type="AlphaFoldDB" id="A0A2T3B870"/>
<dbReference type="EMBL" id="KZ679008">
    <property type="protein sequence ID" value="PSS23086.1"/>
    <property type="molecule type" value="Genomic_DNA"/>
</dbReference>
<name>A0A2T3B870_AMORE</name>
<sequence>MYSTVPRHMLAQMHTLLSRVAARPVLKISHVVPALRFHSTLLAPQHTDLKTPDLPCVLLQVSNIWPSQPALNLDRVFLHTLSSTSPVSQRNSSTGNPA</sequence>
<keyword evidence="2" id="KW-1185">Reference proteome</keyword>
<evidence type="ECO:0000313" key="2">
    <source>
        <dbReference type="Proteomes" id="UP000241818"/>
    </source>
</evidence>
<reference evidence="1 2" key="1">
    <citation type="journal article" date="2018" name="New Phytol.">
        <title>Comparative genomics and transcriptomics depict ericoid mycorrhizal fungi as versatile saprotrophs and plant mutualists.</title>
        <authorList>
            <person name="Martino E."/>
            <person name="Morin E."/>
            <person name="Grelet G.A."/>
            <person name="Kuo A."/>
            <person name="Kohler A."/>
            <person name="Daghino S."/>
            <person name="Barry K.W."/>
            <person name="Cichocki N."/>
            <person name="Clum A."/>
            <person name="Dockter R.B."/>
            <person name="Hainaut M."/>
            <person name="Kuo R.C."/>
            <person name="LaButti K."/>
            <person name="Lindahl B.D."/>
            <person name="Lindquist E.A."/>
            <person name="Lipzen A."/>
            <person name="Khouja H.R."/>
            <person name="Magnuson J."/>
            <person name="Murat C."/>
            <person name="Ohm R.A."/>
            <person name="Singer S.W."/>
            <person name="Spatafora J.W."/>
            <person name="Wang M."/>
            <person name="Veneault-Fourrey C."/>
            <person name="Henrissat B."/>
            <person name="Grigoriev I.V."/>
            <person name="Martin F.M."/>
            <person name="Perotto S."/>
        </authorList>
    </citation>
    <scope>NUCLEOTIDE SEQUENCE [LARGE SCALE GENOMIC DNA]</scope>
    <source>
        <strain evidence="1 2">ATCC 22711</strain>
    </source>
</reference>
<accession>A0A2T3B870</accession>
<dbReference type="Proteomes" id="UP000241818">
    <property type="component" value="Unassembled WGS sequence"/>
</dbReference>
<organism evidence="1 2">
    <name type="scientific">Amorphotheca resinae ATCC 22711</name>
    <dbReference type="NCBI Taxonomy" id="857342"/>
    <lineage>
        <taxon>Eukaryota</taxon>
        <taxon>Fungi</taxon>
        <taxon>Dikarya</taxon>
        <taxon>Ascomycota</taxon>
        <taxon>Pezizomycotina</taxon>
        <taxon>Leotiomycetes</taxon>
        <taxon>Helotiales</taxon>
        <taxon>Amorphothecaceae</taxon>
        <taxon>Amorphotheca</taxon>
    </lineage>
</organism>
<protein>
    <submittedName>
        <fullName evidence="1">Uncharacterized protein</fullName>
    </submittedName>
</protein>
<gene>
    <name evidence="1" type="ORF">M430DRAFT_64752</name>
</gene>